<dbReference type="SUPFAM" id="SSF116846">
    <property type="entry name" value="MIT domain"/>
    <property type="match status" value="1"/>
</dbReference>
<dbReference type="InterPro" id="IPR022683">
    <property type="entry name" value="Calpain_III"/>
</dbReference>
<feature type="domain" description="Calpain catalytic" evidence="6">
    <location>
        <begin position="1"/>
        <end position="58"/>
    </location>
</feature>
<evidence type="ECO:0000256" key="2">
    <source>
        <dbReference type="ARBA" id="ARBA00022801"/>
    </source>
</evidence>
<dbReference type="GO" id="GO:0006508">
    <property type="term" value="P:proteolysis"/>
    <property type="evidence" value="ECO:0007669"/>
    <property type="project" value="UniProtKB-KW"/>
</dbReference>
<feature type="non-terminal residue" evidence="7">
    <location>
        <position position="767"/>
    </location>
</feature>
<protein>
    <recommendedName>
        <fullName evidence="6">Calpain catalytic domain-containing protein</fullName>
    </recommendedName>
</protein>
<dbReference type="InterPro" id="IPR022682">
    <property type="entry name" value="Calpain_domain_III"/>
</dbReference>
<dbReference type="EMBL" id="OC866812">
    <property type="protein sequence ID" value="CAD7633159.1"/>
    <property type="molecule type" value="Genomic_DNA"/>
</dbReference>
<sequence length="767" mass="86743">MRWKGNYSERDVNNWTPSLKEALHYDPQSARNFDNGVFWIDMDSLYRFYDVAYLNWSPALFKYTYCTHDSWHAGVGPVKDLYFIGDNPQYNLTLKSGDSTVWVLLTRHITDKNDFANNNEYIALLVYKNNGEKVYMPFDPPPYIDGVRINSPHYLCKITPKPQEPCSRYTLAISQYEKSTTINYTIRVYSTGAFQLKKLLNPYKYKEMEKNGKWTADTAGGCANNRDTYHKNPEKNGKWTADTAGGCANNRDTYHKNPVYQFTITGANDADNQLLIDLKGPKDYAIGIDLTTVSVVNQNSANYFKRQSSGAFKSGFTVLQLRSVPAGTYNIIPSTFNAHQLGPFFLTETSDVLNRCLAIISGQPSATAAPDIEAKRVEYMARAHTLLDGLTKKETKPANEVSDSEERSQLLRAECLMREALDEDREDNREEALELYTQAITLCIQARNQTKDDSLKNKLTALATSALDRAEVLKQPQTGSPSKSSNTTDCDLNTGVNDLKLSPKSVVPVGQSSTGINSGQSLSPQHVISGQSAYTREEIQVLRTTSLINGREYVPFLNVDLKERFSYPMPFSDRDGLLVLAPKQKNQFQRWARLEELTREPAVIADAVDCFAIKQTIVSDCSFVASLAVSALYEKRFNKRLITTIIYPQRRDGRPVYNPCGKYMIKFNLNGVSRKILIDDRLPVDRFGQLLCSYSSNRNEFWVSLLEKAYMKVMGGYDFPGSNSNIDLHSLTGWIPERLSIHGHESEKERTFKMLCERHAKGDVLIT</sequence>
<dbReference type="AlphaFoldDB" id="A0A7R9Q5Q6"/>
<evidence type="ECO:0000313" key="8">
    <source>
        <dbReference type="Proteomes" id="UP000759131"/>
    </source>
</evidence>
<feature type="domain" description="Calpain catalytic" evidence="6">
    <location>
        <begin position="570"/>
        <end position="767"/>
    </location>
</feature>
<dbReference type="Gene3D" id="1.20.58.80">
    <property type="entry name" value="Phosphotransferase system, lactose/cellobiose-type IIA subunit"/>
    <property type="match status" value="1"/>
</dbReference>
<dbReference type="InterPro" id="IPR038765">
    <property type="entry name" value="Papain-like_cys_pep_sf"/>
</dbReference>
<proteinExistence type="predicted"/>
<dbReference type="PANTHER" id="PTHR46143:SF1">
    <property type="entry name" value="CALPAIN-7"/>
    <property type="match status" value="1"/>
</dbReference>
<keyword evidence="3" id="KW-0788">Thiol protease</keyword>
<organism evidence="7">
    <name type="scientific">Medioppia subpectinata</name>
    <dbReference type="NCBI Taxonomy" id="1979941"/>
    <lineage>
        <taxon>Eukaryota</taxon>
        <taxon>Metazoa</taxon>
        <taxon>Ecdysozoa</taxon>
        <taxon>Arthropoda</taxon>
        <taxon>Chelicerata</taxon>
        <taxon>Arachnida</taxon>
        <taxon>Acari</taxon>
        <taxon>Acariformes</taxon>
        <taxon>Sarcoptiformes</taxon>
        <taxon>Oribatida</taxon>
        <taxon>Brachypylina</taxon>
        <taxon>Oppioidea</taxon>
        <taxon>Oppiidae</taxon>
        <taxon>Medioppia</taxon>
    </lineage>
</organism>
<dbReference type="InterPro" id="IPR036181">
    <property type="entry name" value="MIT_dom_sf"/>
</dbReference>
<reference evidence="7" key="1">
    <citation type="submission" date="2020-11" db="EMBL/GenBank/DDBJ databases">
        <authorList>
            <person name="Tran Van P."/>
        </authorList>
    </citation>
    <scope>NUCLEOTIDE SEQUENCE</scope>
</reference>
<dbReference type="InterPro" id="IPR001300">
    <property type="entry name" value="Peptidase_C2_calpain_cat"/>
</dbReference>
<dbReference type="InterPro" id="IPR036213">
    <property type="entry name" value="Calpain_III_sf"/>
</dbReference>
<dbReference type="Pfam" id="PF01067">
    <property type="entry name" value="Calpain_III"/>
    <property type="match status" value="1"/>
</dbReference>
<dbReference type="SMART" id="SM00745">
    <property type="entry name" value="MIT"/>
    <property type="match status" value="1"/>
</dbReference>
<evidence type="ECO:0000313" key="7">
    <source>
        <dbReference type="EMBL" id="CAD7633159.1"/>
    </source>
</evidence>
<dbReference type="EMBL" id="CAJPIZ010012237">
    <property type="protein sequence ID" value="CAG2113589.1"/>
    <property type="molecule type" value="Genomic_DNA"/>
</dbReference>
<feature type="compositionally biased region" description="Polar residues" evidence="5">
    <location>
        <begin position="510"/>
        <end position="524"/>
    </location>
</feature>
<evidence type="ECO:0000256" key="5">
    <source>
        <dbReference type="SAM" id="MobiDB-lite"/>
    </source>
</evidence>
<gene>
    <name evidence="7" type="ORF">OSB1V03_LOCUS13558</name>
</gene>
<evidence type="ECO:0000256" key="3">
    <source>
        <dbReference type="ARBA" id="ARBA00022807"/>
    </source>
</evidence>
<dbReference type="InterPro" id="IPR007330">
    <property type="entry name" value="MIT_dom"/>
</dbReference>
<dbReference type="PROSITE" id="PS50203">
    <property type="entry name" value="CALPAIN_CAT"/>
    <property type="match status" value="2"/>
</dbReference>
<dbReference type="Proteomes" id="UP000759131">
    <property type="component" value="Unassembled WGS sequence"/>
</dbReference>
<dbReference type="SUPFAM" id="SSF49758">
    <property type="entry name" value="Calpain large subunit, middle domain (domain III)"/>
    <property type="match status" value="3"/>
</dbReference>
<comment type="caution">
    <text evidence="4">Lacks conserved residue(s) required for the propagation of feature annotation.</text>
</comment>
<dbReference type="PANTHER" id="PTHR46143">
    <property type="entry name" value="CALPAIN-7"/>
    <property type="match status" value="1"/>
</dbReference>
<accession>A0A7R9Q5Q6</accession>
<keyword evidence="2" id="KW-0378">Hydrolase</keyword>
<dbReference type="Pfam" id="PF04212">
    <property type="entry name" value="MIT"/>
    <property type="match status" value="1"/>
</dbReference>
<evidence type="ECO:0000259" key="6">
    <source>
        <dbReference type="PROSITE" id="PS50203"/>
    </source>
</evidence>
<dbReference type="Pfam" id="PF00648">
    <property type="entry name" value="Peptidase_C2"/>
    <property type="match status" value="1"/>
</dbReference>
<dbReference type="InterPro" id="IPR051297">
    <property type="entry name" value="PalB/RIM13"/>
</dbReference>
<dbReference type="SMART" id="SM00720">
    <property type="entry name" value="calpain_III"/>
    <property type="match status" value="1"/>
</dbReference>
<dbReference type="SUPFAM" id="SSF54001">
    <property type="entry name" value="Cysteine proteinases"/>
    <property type="match status" value="2"/>
</dbReference>
<name>A0A7R9Q5Q6_9ACAR</name>
<keyword evidence="1" id="KW-0645">Protease</keyword>
<evidence type="ECO:0000256" key="1">
    <source>
        <dbReference type="ARBA" id="ARBA00022670"/>
    </source>
</evidence>
<dbReference type="Gene3D" id="2.60.120.380">
    <property type="match status" value="3"/>
</dbReference>
<dbReference type="OrthoDB" id="167576at2759"/>
<feature type="region of interest" description="Disordered" evidence="5">
    <location>
        <begin position="473"/>
        <end position="524"/>
    </location>
</feature>
<feature type="compositionally biased region" description="Polar residues" evidence="5">
    <location>
        <begin position="475"/>
        <end position="496"/>
    </location>
</feature>
<dbReference type="SMART" id="SM00230">
    <property type="entry name" value="CysPc"/>
    <property type="match status" value="1"/>
</dbReference>
<dbReference type="GO" id="GO:0004198">
    <property type="term" value="F:calcium-dependent cysteine-type endopeptidase activity"/>
    <property type="evidence" value="ECO:0007669"/>
    <property type="project" value="InterPro"/>
</dbReference>
<keyword evidence="8" id="KW-1185">Reference proteome</keyword>
<evidence type="ECO:0000256" key="4">
    <source>
        <dbReference type="PROSITE-ProRule" id="PRU00239"/>
    </source>
</evidence>